<sequence>MQDKLIKELNSHLQGVIMGENEMTKLKEKVKDYRLTVLINNTLLTVEEHKKIILNEIKELNGEAVKEEGMFGKLVEIFNGIKEMTIDTDKQILEKAIKGTEMGFKSILDLLIKESNFHEHLEKSLIKISDMYSDHIKEMQEYLITIK</sequence>
<dbReference type="InterPro" id="IPR019052">
    <property type="entry name" value="DUF2383"/>
</dbReference>
<dbReference type="Gene3D" id="1.20.1260.10">
    <property type="match status" value="1"/>
</dbReference>
<dbReference type="Pfam" id="PF09537">
    <property type="entry name" value="DUF2383"/>
    <property type="match status" value="1"/>
</dbReference>
<dbReference type="AlphaFoldDB" id="A0A6N3DFY9"/>
<gene>
    <name evidence="2" type="ORF">CTLFYP3_01948</name>
</gene>
<proteinExistence type="predicted"/>
<evidence type="ECO:0000259" key="1">
    <source>
        <dbReference type="Pfam" id="PF09537"/>
    </source>
</evidence>
<dbReference type="InterPro" id="IPR012347">
    <property type="entry name" value="Ferritin-like"/>
</dbReference>
<name>A0A6N3DFY9_9CLOT</name>
<organism evidence="2">
    <name type="scientific">Clostridium tertium</name>
    <dbReference type="NCBI Taxonomy" id="1559"/>
    <lineage>
        <taxon>Bacteria</taxon>
        <taxon>Bacillati</taxon>
        <taxon>Bacillota</taxon>
        <taxon>Clostridia</taxon>
        <taxon>Eubacteriales</taxon>
        <taxon>Clostridiaceae</taxon>
        <taxon>Clostridium</taxon>
    </lineage>
</organism>
<accession>A0A6N3DFY9</accession>
<evidence type="ECO:0000313" key="2">
    <source>
        <dbReference type="EMBL" id="VYU28156.1"/>
    </source>
</evidence>
<reference evidence="2" key="1">
    <citation type="submission" date="2019-11" db="EMBL/GenBank/DDBJ databases">
        <authorList>
            <person name="Feng L."/>
        </authorList>
    </citation>
    <scope>NUCLEOTIDE SEQUENCE</scope>
    <source>
        <strain evidence="2">CTertiumLFYP3</strain>
    </source>
</reference>
<protein>
    <recommendedName>
        <fullName evidence="1">DUF2383 domain-containing protein</fullName>
    </recommendedName>
</protein>
<dbReference type="EMBL" id="CACRTO010000019">
    <property type="protein sequence ID" value="VYU28156.1"/>
    <property type="molecule type" value="Genomic_DNA"/>
</dbReference>
<feature type="domain" description="DUF2383" evidence="1">
    <location>
        <begin position="5"/>
        <end position="107"/>
    </location>
</feature>
<dbReference type="RefSeq" id="WP_156626408.1">
    <property type="nucleotide sequence ID" value="NZ_CACRTO010000019.1"/>
</dbReference>